<keyword evidence="3" id="KW-0004">4Fe-4S</keyword>
<evidence type="ECO:0000256" key="5">
    <source>
        <dbReference type="ARBA" id="ARBA00022723"/>
    </source>
</evidence>
<dbReference type="InterPro" id="IPR006963">
    <property type="entry name" value="Mopterin_OxRdtase_4Fe-4S_dom"/>
</dbReference>
<dbReference type="SUPFAM" id="SSF53706">
    <property type="entry name" value="Formate dehydrogenase/DMSO reductase, domains 1-3"/>
    <property type="match status" value="1"/>
</dbReference>
<dbReference type="InterPro" id="IPR009010">
    <property type="entry name" value="Asp_de-COase-like_dom_sf"/>
</dbReference>
<keyword evidence="7" id="KW-0560">Oxidoreductase</keyword>
<dbReference type="GO" id="GO:0015942">
    <property type="term" value="P:formate metabolic process"/>
    <property type="evidence" value="ECO:0007669"/>
    <property type="project" value="InterPro"/>
</dbReference>
<dbReference type="Pfam" id="PF01568">
    <property type="entry name" value="Molydop_binding"/>
    <property type="match status" value="1"/>
</dbReference>
<keyword evidence="8" id="KW-0408">Iron</keyword>
<dbReference type="PANTHER" id="PTHR43105:SF14">
    <property type="entry name" value="FORMATE DEHYDROGENASE H"/>
    <property type="match status" value="1"/>
</dbReference>
<evidence type="ECO:0000256" key="2">
    <source>
        <dbReference type="ARBA" id="ARBA00007023"/>
    </source>
</evidence>
<evidence type="ECO:0000259" key="13">
    <source>
        <dbReference type="PROSITE" id="PS51669"/>
    </source>
</evidence>
<keyword evidence="6" id="KW-0677">Repeat</keyword>
<dbReference type="RefSeq" id="WP_085934564.1">
    <property type="nucleotide sequence ID" value="NZ_FUWJ01000002.1"/>
</dbReference>
<evidence type="ECO:0000259" key="14">
    <source>
        <dbReference type="PROSITE" id="PS51839"/>
    </source>
</evidence>
<feature type="domain" description="4Fe-4S Mo/W bis-MGD-type" evidence="13">
    <location>
        <begin position="238"/>
        <end position="294"/>
    </location>
</feature>
<comment type="similarity">
    <text evidence="1">Belongs to the complex I 75 kDa subunit family.</text>
</comment>
<gene>
    <name evidence="15" type="ORF">SAMN02745126_02928</name>
</gene>
<feature type="region of interest" description="Disordered" evidence="10">
    <location>
        <begin position="919"/>
        <end position="947"/>
    </location>
</feature>
<dbReference type="GO" id="GO:0051537">
    <property type="term" value="F:2 iron, 2 sulfur cluster binding"/>
    <property type="evidence" value="ECO:0007669"/>
    <property type="project" value="UniProtKB-KW"/>
</dbReference>
<dbReference type="Gene3D" id="3.40.228.10">
    <property type="entry name" value="Dimethylsulfoxide Reductase, domain 2"/>
    <property type="match status" value="1"/>
</dbReference>
<dbReference type="PANTHER" id="PTHR43105">
    <property type="entry name" value="RESPIRATORY NITRATE REDUCTASE"/>
    <property type="match status" value="1"/>
</dbReference>
<dbReference type="SUPFAM" id="SSF54292">
    <property type="entry name" value="2Fe-2S ferredoxin-like"/>
    <property type="match status" value="1"/>
</dbReference>
<dbReference type="GO" id="GO:0046872">
    <property type="term" value="F:metal ion binding"/>
    <property type="evidence" value="ECO:0007669"/>
    <property type="project" value="UniProtKB-KW"/>
</dbReference>
<dbReference type="NCBIfam" id="TIGR01591">
    <property type="entry name" value="Fdh-alpha"/>
    <property type="match status" value="1"/>
</dbReference>
<evidence type="ECO:0000256" key="4">
    <source>
        <dbReference type="ARBA" id="ARBA00022714"/>
    </source>
</evidence>
<dbReference type="FunFam" id="3.30.70.20:FF:000035">
    <property type="entry name" value="Iron hydrogenase 1"/>
    <property type="match status" value="1"/>
</dbReference>
<dbReference type="Pfam" id="PF12838">
    <property type="entry name" value="Fer4_7"/>
    <property type="match status" value="1"/>
</dbReference>
<dbReference type="CDD" id="cd02753">
    <property type="entry name" value="MopB_Formate-Dh-H"/>
    <property type="match status" value="1"/>
</dbReference>
<dbReference type="Gene3D" id="2.40.40.20">
    <property type="match status" value="1"/>
</dbReference>
<dbReference type="PROSITE" id="PS51085">
    <property type="entry name" value="2FE2S_FER_2"/>
    <property type="match status" value="1"/>
</dbReference>
<evidence type="ECO:0000256" key="6">
    <source>
        <dbReference type="ARBA" id="ARBA00022737"/>
    </source>
</evidence>
<dbReference type="CDD" id="cd00207">
    <property type="entry name" value="fer2"/>
    <property type="match status" value="1"/>
</dbReference>
<organism evidence="15 16">
    <name type="scientific">Enhydrobacter aerosaccus</name>
    <dbReference type="NCBI Taxonomy" id="225324"/>
    <lineage>
        <taxon>Bacteria</taxon>
        <taxon>Pseudomonadati</taxon>
        <taxon>Pseudomonadota</taxon>
        <taxon>Alphaproteobacteria</taxon>
        <taxon>Hyphomicrobiales</taxon>
        <taxon>Enhydrobacter</taxon>
    </lineage>
</organism>
<evidence type="ECO:0000256" key="10">
    <source>
        <dbReference type="SAM" id="MobiDB-lite"/>
    </source>
</evidence>
<comment type="similarity">
    <text evidence="2">In the C-terminal section; belongs to the prokaryotic molybdopterin-containing oxidoreductase family.</text>
</comment>
<dbReference type="PROSITE" id="PS51379">
    <property type="entry name" value="4FE4S_FER_2"/>
    <property type="match status" value="2"/>
</dbReference>
<feature type="domain" description="4Fe-4S ferredoxin-type" evidence="12">
    <location>
        <begin position="202"/>
        <end position="231"/>
    </location>
</feature>
<dbReference type="Gene3D" id="3.30.70.20">
    <property type="match status" value="1"/>
</dbReference>
<dbReference type="EMBL" id="FUWJ01000002">
    <property type="protein sequence ID" value="SJZ93144.1"/>
    <property type="molecule type" value="Genomic_DNA"/>
</dbReference>
<evidence type="ECO:0000259" key="12">
    <source>
        <dbReference type="PROSITE" id="PS51379"/>
    </source>
</evidence>
<dbReference type="Proteomes" id="UP000190092">
    <property type="component" value="Unassembled WGS sequence"/>
</dbReference>
<evidence type="ECO:0000259" key="11">
    <source>
        <dbReference type="PROSITE" id="PS51085"/>
    </source>
</evidence>
<dbReference type="PROSITE" id="PS00198">
    <property type="entry name" value="4FE4S_FER_1"/>
    <property type="match status" value="2"/>
</dbReference>
<dbReference type="FunFam" id="3.10.20.740:FF:000005">
    <property type="entry name" value="NADH:ubiquinone oxidoreductase subunit"/>
    <property type="match status" value="1"/>
</dbReference>
<dbReference type="SUPFAM" id="SSF54862">
    <property type="entry name" value="4Fe-4S ferredoxins"/>
    <property type="match status" value="1"/>
</dbReference>
<name>A0A1T4PNJ9_9HYPH</name>
<dbReference type="Pfam" id="PF13510">
    <property type="entry name" value="Fer2_4"/>
    <property type="match status" value="1"/>
</dbReference>
<dbReference type="InterPro" id="IPR006656">
    <property type="entry name" value="Mopterin_OxRdtase"/>
</dbReference>
<dbReference type="InterPro" id="IPR017900">
    <property type="entry name" value="4Fe4S_Fe_S_CS"/>
</dbReference>
<dbReference type="FunFam" id="2.20.25.90:FF:000001">
    <property type="entry name" value="Formate dehydrogenase subunit alpha"/>
    <property type="match status" value="1"/>
</dbReference>
<dbReference type="InterPro" id="IPR001041">
    <property type="entry name" value="2Fe-2S_ferredoxin-type"/>
</dbReference>
<dbReference type="InterPro" id="IPR006657">
    <property type="entry name" value="MoPterin_dinucl-bd_dom"/>
</dbReference>
<feature type="domain" description="4Fe-4S His(Cys)3-ligated-type" evidence="14">
    <location>
        <begin position="96"/>
        <end position="135"/>
    </location>
</feature>
<sequence>MSLISETDYGTPLSRAEEQVTLTIDGQTVTVPAGTSIMRAAVDAGISVPKLCATDSLEAFGSCRLCLVEIAGRSGTPASCTTPVAPGLVVSTQTERLKQIRRGVMELYISDHPLDCLTCAANGDCELQDMAGAVGLREVRYGYDGANHLGQEKDESNPYFTFDPSKCIVCSRCVRACEEVQGTFALTIQGRGFGSKVSAGALADNFLSSECVSCGACVQACPTATLSEKSVIEIGTPEHSVVTTCAYCGVGCSFKAEMRGEEVVRMVPYKEGKANRGHSCVKGRFAWGYANHRERILKPMMRESIDQPWREVSWEVAIDRVASEFKRLQEKYGRLSIGGITSSRCTNEETYLVQKLVRGGFGNNNVDTCARVCHSPTGYGLSQTYGTSAGTQDFDSIEHTDVVLVIGANPTDAHPVFGSRLKKRLRQGAHLIVVDPRRTDLVRSPHIEADYHLALRPGTNAAILNALAHVIVTEGLINEAFVRDFCDRDAFEYWMQFVADPKNSPEAVSLVSGVPAEAIRGAARLYATGGNAAIYYGLGVTEHSQGTTSVMAIANLAMVTGNIGRPGVGVNPLRGQNNVQGSCDMGSFPHELTGYRHISDDATRHAFEALWNRPLDREPGLRIPNMFDAAIEGSFKGLYVQGEDILQSDPNTKHVVAALSAMECVVVQDLFLNETANYAHVFLPGSSFLEKDGTFTNAERRINRVRKVMTPRNGMADWEITLAIAKAMGFEMHYDHPAEIMDEIARLTPSFAGVSYDLLDRLGSVQWPCNGAAPEGTPVMHIGGFVRGKGNFMITEYVPTDERTGPRFPLLLTTGRILSQYNVGAQTRRTDNVIWHEEDVLEIHPHDAEQRGVRDGDWIRLDSRAGSTTLKACITERVAPGVVYTTFHHPQTQANVVTTDYSDWATNCPEYKVTAVQVSPSNGPSEWQREYERQADHSRRIAKAAAE</sequence>
<dbReference type="SUPFAM" id="SSF50692">
    <property type="entry name" value="ADC-like"/>
    <property type="match status" value="1"/>
</dbReference>
<dbReference type="InterPro" id="IPR019574">
    <property type="entry name" value="NADH_UbQ_OxRdtase_Gsu_4Fe4S-bd"/>
</dbReference>
<dbReference type="GO" id="GO:0051539">
    <property type="term" value="F:4 iron, 4 sulfur cluster binding"/>
    <property type="evidence" value="ECO:0007669"/>
    <property type="project" value="UniProtKB-KW"/>
</dbReference>
<dbReference type="Pfam" id="PF10588">
    <property type="entry name" value="NADH-G_4Fe-4S_3"/>
    <property type="match status" value="1"/>
</dbReference>
<dbReference type="PROSITE" id="PS51839">
    <property type="entry name" value="4FE4S_HC3"/>
    <property type="match status" value="1"/>
</dbReference>
<dbReference type="Pfam" id="PF04879">
    <property type="entry name" value="Molybdop_Fe4S4"/>
    <property type="match status" value="1"/>
</dbReference>
<dbReference type="PIRSF" id="PIRSF036643">
    <property type="entry name" value="FDH_alpha"/>
    <property type="match status" value="1"/>
</dbReference>
<dbReference type="GO" id="GO:0008863">
    <property type="term" value="F:formate dehydrogenase (NAD+) activity"/>
    <property type="evidence" value="ECO:0007669"/>
    <property type="project" value="InterPro"/>
</dbReference>
<keyword evidence="4" id="KW-0001">2Fe-2S</keyword>
<dbReference type="CDD" id="cd00508">
    <property type="entry name" value="MopB_CT_Fdh-Nap-like"/>
    <property type="match status" value="1"/>
</dbReference>
<protein>
    <submittedName>
        <fullName evidence="15">Formate dehydrogenase major subunit</fullName>
    </submittedName>
</protein>
<dbReference type="SMART" id="SM00929">
    <property type="entry name" value="NADH-G_4Fe-4S_3"/>
    <property type="match status" value="1"/>
</dbReference>
<dbReference type="InterPro" id="IPR036010">
    <property type="entry name" value="2Fe-2S_ferredoxin-like_sf"/>
</dbReference>
<dbReference type="OrthoDB" id="9803192at2"/>
<feature type="domain" description="4Fe-4S ferredoxin-type" evidence="12">
    <location>
        <begin position="158"/>
        <end position="189"/>
    </location>
</feature>
<keyword evidence="9" id="KW-0411">Iron-sulfur</keyword>
<keyword evidence="5" id="KW-0479">Metal-binding</keyword>
<evidence type="ECO:0000256" key="8">
    <source>
        <dbReference type="ARBA" id="ARBA00023004"/>
    </source>
</evidence>
<dbReference type="PROSITE" id="PS51669">
    <property type="entry name" value="4FE4S_MOW_BIS_MGD"/>
    <property type="match status" value="1"/>
</dbReference>
<evidence type="ECO:0000256" key="7">
    <source>
        <dbReference type="ARBA" id="ARBA00023002"/>
    </source>
</evidence>
<dbReference type="Gene3D" id="3.40.50.740">
    <property type="match status" value="1"/>
</dbReference>
<dbReference type="InterPro" id="IPR017896">
    <property type="entry name" value="4Fe4S_Fe-S-bd"/>
</dbReference>
<dbReference type="SMART" id="SM00926">
    <property type="entry name" value="Molybdop_Fe4S4"/>
    <property type="match status" value="1"/>
</dbReference>
<dbReference type="GO" id="GO:0043546">
    <property type="term" value="F:molybdopterin cofactor binding"/>
    <property type="evidence" value="ECO:0007669"/>
    <property type="project" value="InterPro"/>
</dbReference>
<keyword evidence="16" id="KW-1185">Reference proteome</keyword>
<reference evidence="16" key="1">
    <citation type="submission" date="2017-02" db="EMBL/GenBank/DDBJ databases">
        <authorList>
            <person name="Varghese N."/>
            <person name="Submissions S."/>
        </authorList>
    </citation>
    <scope>NUCLEOTIDE SEQUENCE [LARGE SCALE GENOMIC DNA]</scope>
    <source>
        <strain evidence="16">ATCC 27094</strain>
    </source>
</reference>
<dbReference type="InterPro" id="IPR050123">
    <property type="entry name" value="Prok_molybdopt-oxidoreductase"/>
</dbReference>
<evidence type="ECO:0000313" key="16">
    <source>
        <dbReference type="Proteomes" id="UP000190092"/>
    </source>
</evidence>
<accession>A0A1T4PNJ9</accession>
<dbReference type="InterPro" id="IPR006478">
    <property type="entry name" value="Formate_DH_asu"/>
</dbReference>
<feature type="compositionally biased region" description="Basic and acidic residues" evidence="10">
    <location>
        <begin position="927"/>
        <end position="939"/>
    </location>
</feature>
<feature type="domain" description="2Fe-2S ferredoxin-type" evidence="11">
    <location>
        <begin position="18"/>
        <end position="96"/>
    </location>
</feature>
<dbReference type="GO" id="GO:1990204">
    <property type="term" value="C:oxidoreductase complex"/>
    <property type="evidence" value="ECO:0007669"/>
    <property type="project" value="UniProtKB-ARBA"/>
</dbReference>
<dbReference type="GO" id="GO:0022904">
    <property type="term" value="P:respiratory electron transport chain"/>
    <property type="evidence" value="ECO:0007669"/>
    <property type="project" value="TreeGrafter"/>
</dbReference>
<evidence type="ECO:0000256" key="9">
    <source>
        <dbReference type="ARBA" id="ARBA00023014"/>
    </source>
</evidence>
<dbReference type="GO" id="GO:0003954">
    <property type="term" value="F:NADH dehydrogenase activity"/>
    <property type="evidence" value="ECO:0007669"/>
    <property type="project" value="TreeGrafter"/>
</dbReference>
<dbReference type="InterPro" id="IPR041924">
    <property type="entry name" value="Formate_Dh-H_N"/>
</dbReference>
<dbReference type="STRING" id="225324.SAMN02745126_02928"/>
<evidence type="ECO:0000256" key="3">
    <source>
        <dbReference type="ARBA" id="ARBA00022485"/>
    </source>
</evidence>
<evidence type="ECO:0000313" key="15">
    <source>
        <dbReference type="EMBL" id="SJZ93144.1"/>
    </source>
</evidence>
<dbReference type="GO" id="GO:0016020">
    <property type="term" value="C:membrane"/>
    <property type="evidence" value="ECO:0007669"/>
    <property type="project" value="TreeGrafter"/>
</dbReference>
<dbReference type="Pfam" id="PF00384">
    <property type="entry name" value="Molybdopterin"/>
    <property type="match status" value="1"/>
</dbReference>
<dbReference type="Gene3D" id="2.20.25.90">
    <property type="entry name" value="ADC-like domains"/>
    <property type="match status" value="1"/>
</dbReference>
<proteinExistence type="inferred from homology"/>
<dbReference type="Gene3D" id="3.10.20.740">
    <property type="match status" value="1"/>
</dbReference>
<evidence type="ECO:0000256" key="1">
    <source>
        <dbReference type="ARBA" id="ARBA00005404"/>
    </source>
</evidence>
<dbReference type="AlphaFoldDB" id="A0A1T4PNJ9"/>